<name>A0A0A9B1V4_ARUDO</name>
<reference evidence="2" key="2">
    <citation type="journal article" date="2015" name="Data Brief">
        <title>Shoot transcriptome of the giant reed, Arundo donax.</title>
        <authorList>
            <person name="Barrero R.A."/>
            <person name="Guerrero F.D."/>
            <person name="Moolhuijzen P."/>
            <person name="Goolsby J.A."/>
            <person name="Tidwell J."/>
            <person name="Bellgard S.E."/>
            <person name="Bellgard M.I."/>
        </authorList>
    </citation>
    <scope>NUCLEOTIDE SEQUENCE</scope>
    <source>
        <tissue evidence="2">Shoot tissue taken approximately 20 cm above the soil surface</tissue>
    </source>
</reference>
<feature type="region of interest" description="Disordered" evidence="1">
    <location>
        <begin position="1"/>
        <end position="20"/>
    </location>
</feature>
<protein>
    <submittedName>
        <fullName evidence="2">Uncharacterized protein</fullName>
    </submittedName>
</protein>
<accession>A0A0A9B1V4</accession>
<dbReference type="AlphaFoldDB" id="A0A0A9B1V4"/>
<sequence>MAPQRVVEAQHGAAGPRRGGRQREVLFGEVLRHHQPVQLPDVARRHYLLEHALPPLAAAAAVSRPIAFC</sequence>
<evidence type="ECO:0000256" key="1">
    <source>
        <dbReference type="SAM" id="MobiDB-lite"/>
    </source>
</evidence>
<dbReference type="EMBL" id="GBRH01244578">
    <property type="protein sequence ID" value="JAD53317.1"/>
    <property type="molecule type" value="Transcribed_RNA"/>
</dbReference>
<proteinExistence type="predicted"/>
<evidence type="ECO:0000313" key="2">
    <source>
        <dbReference type="EMBL" id="JAD53317.1"/>
    </source>
</evidence>
<reference evidence="2" key="1">
    <citation type="submission" date="2014-09" db="EMBL/GenBank/DDBJ databases">
        <authorList>
            <person name="Magalhaes I.L.F."/>
            <person name="Oliveira U."/>
            <person name="Santos F.R."/>
            <person name="Vidigal T.H.D.A."/>
            <person name="Brescovit A.D."/>
            <person name="Santos A.J."/>
        </authorList>
    </citation>
    <scope>NUCLEOTIDE SEQUENCE</scope>
    <source>
        <tissue evidence="2">Shoot tissue taken approximately 20 cm above the soil surface</tissue>
    </source>
</reference>
<organism evidence="2">
    <name type="scientific">Arundo donax</name>
    <name type="common">Giant reed</name>
    <name type="synonym">Donax arundinaceus</name>
    <dbReference type="NCBI Taxonomy" id="35708"/>
    <lineage>
        <taxon>Eukaryota</taxon>
        <taxon>Viridiplantae</taxon>
        <taxon>Streptophyta</taxon>
        <taxon>Embryophyta</taxon>
        <taxon>Tracheophyta</taxon>
        <taxon>Spermatophyta</taxon>
        <taxon>Magnoliopsida</taxon>
        <taxon>Liliopsida</taxon>
        <taxon>Poales</taxon>
        <taxon>Poaceae</taxon>
        <taxon>PACMAD clade</taxon>
        <taxon>Arundinoideae</taxon>
        <taxon>Arundineae</taxon>
        <taxon>Arundo</taxon>
    </lineage>
</organism>